<dbReference type="InterPro" id="IPR043519">
    <property type="entry name" value="NT_sf"/>
</dbReference>
<keyword evidence="1" id="KW-0237">DNA synthesis</keyword>
<dbReference type="Gene3D" id="3.30.460.10">
    <property type="entry name" value="Beta Polymerase, domain 2"/>
    <property type="match status" value="1"/>
</dbReference>
<dbReference type="SUPFAM" id="SSF81585">
    <property type="entry name" value="PsbU/PolX domain-like"/>
    <property type="match status" value="1"/>
</dbReference>
<keyword evidence="9" id="KW-1185">Reference proteome</keyword>
<dbReference type="PANTHER" id="PTHR11276">
    <property type="entry name" value="DNA POLYMERASE TYPE-X FAMILY MEMBER"/>
    <property type="match status" value="1"/>
</dbReference>
<dbReference type="GO" id="GO:0005634">
    <property type="term" value="C:nucleus"/>
    <property type="evidence" value="ECO:0007669"/>
    <property type="project" value="TreeGrafter"/>
</dbReference>
<evidence type="ECO:0000256" key="5">
    <source>
        <dbReference type="PIRSR" id="PIRSR622312-50"/>
    </source>
</evidence>
<dbReference type="SUPFAM" id="SSF47802">
    <property type="entry name" value="DNA polymerase beta, N-terminal domain-like"/>
    <property type="match status" value="1"/>
</dbReference>
<dbReference type="Pfam" id="PF14791">
    <property type="entry name" value="DNA_pol_B_thumb"/>
    <property type="match status" value="1"/>
</dbReference>
<dbReference type="InterPro" id="IPR036420">
    <property type="entry name" value="BRCT_dom_sf"/>
</dbReference>
<dbReference type="EMBL" id="JAACJN010000002">
    <property type="protein sequence ID" value="KAF5393206.1"/>
    <property type="molecule type" value="Genomic_DNA"/>
</dbReference>
<evidence type="ECO:0000259" key="7">
    <source>
        <dbReference type="PROSITE" id="PS50172"/>
    </source>
</evidence>
<dbReference type="Gene3D" id="3.40.50.10190">
    <property type="entry name" value="BRCT domain"/>
    <property type="match status" value="1"/>
</dbReference>
<keyword evidence="3" id="KW-0548">Nucleotidyltransferase</keyword>
<dbReference type="GO" id="GO:0003677">
    <property type="term" value="F:DNA binding"/>
    <property type="evidence" value="ECO:0007669"/>
    <property type="project" value="InterPro"/>
</dbReference>
<dbReference type="InterPro" id="IPR027421">
    <property type="entry name" value="DNA_pol_lamdba_lyase_dom_sf"/>
</dbReference>
<gene>
    <name evidence="8" type="ORF">D9757_000510</name>
</gene>
<dbReference type="Gene3D" id="1.10.150.20">
    <property type="entry name" value="5' to 3' exonuclease, C-terminal subdomain"/>
    <property type="match status" value="1"/>
</dbReference>
<feature type="active site" description="Nucleophile; Schiff-base intermediate with DNA; for 5'-dRP lyase activity" evidence="5">
    <location>
        <position position="287"/>
    </location>
</feature>
<feature type="region of interest" description="Disordered" evidence="6">
    <location>
        <begin position="547"/>
        <end position="567"/>
    </location>
</feature>
<keyword evidence="2" id="KW-0808">Transferase</keyword>
<dbReference type="InterPro" id="IPR002054">
    <property type="entry name" value="DNA-dir_DNA_pol_X"/>
</dbReference>
<dbReference type="AlphaFoldDB" id="A0A8H5I1C8"/>
<dbReference type="InterPro" id="IPR028207">
    <property type="entry name" value="DNA_pol_B_palm_palm"/>
</dbReference>
<protein>
    <recommendedName>
        <fullName evidence="7">BRCT domain-containing protein</fullName>
    </recommendedName>
</protein>
<comment type="caution">
    <text evidence="8">The sequence shown here is derived from an EMBL/GenBank/DDBJ whole genome shotgun (WGS) entry which is preliminary data.</text>
</comment>
<dbReference type="GO" id="GO:0003887">
    <property type="term" value="F:DNA-directed DNA polymerase activity"/>
    <property type="evidence" value="ECO:0007669"/>
    <property type="project" value="InterPro"/>
</dbReference>
<evidence type="ECO:0000313" key="9">
    <source>
        <dbReference type="Proteomes" id="UP000518752"/>
    </source>
</evidence>
<dbReference type="SUPFAM" id="SSF81301">
    <property type="entry name" value="Nucleotidyltransferase"/>
    <property type="match status" value="1"/>
</dbReference>
<organism evidence="8 9">
    <name type="scientific">Collybiopsis confluens</name>
    <dbReference type="NCBI Taxonomy" id="2823264"/>
    <lineage>
        <taxon>Eukaryota</taxon>
        <taxon>Fungi</taxon>
        <taxon>Dikarya</taxon>
        <taxon>Basidiomycota</taxon>
        <taxon>Agaricomycotina</taxon>
        <taxon>Agaricomycetes</taxon>
        <taxon>Agaricomycetidae</taxon>
        <taxon>Agaricales</taxon>
        <taxon>Marasmiineae</taxon>
        <taxon>Omphalotaceae</taxon>
        <taxon>Collybiopsis</taxon>
    </lineage>
</organism>
<dbReference type="InterPro" id="IPR001357">
    <property type="entry name" value="BRCT_dom"/>
</dbReference>
<evidence type="ECO:0000256" key="1">
    <source>
        <dbReference type="ARBA" id="ARBA00022634"/>
    </source>
</evidence>
<dbReference type="InterPro" id="IPR018944">
    <property type="entry name" value="DNA_pol_lambd_fingers_domain"/>
</dbReference>
<dbReference type="PROSITE" id="PS50172">
    <property type="entry name" value="BRCT"/>
    <property type="match status" value="1"/>
</dbReference>
<dbReference type="SMART" id="SM00483">
    <property type="entry name" value="POLXc"/>
    <property type="match status" value="1"/>
</dbReference>
<dbReference type="Pfam" id="PF14792">
    <property type="entry name" value="DNA_pol_B_palm"/>
    <property type="match status" value="1"/>
</dbReference>
<proteinExistence type="predicted"/>
<dbReference type="PRINTS" id="PR00869">
    <property type="entry name" value="DNAPOLX"/>
</dbReference>
<dbReference type="Pfam" id="PF14716">
    <property type="entry name" value="HHH_8"/>
    <property type="match status" value="1"/>
</dbReference>
<reference evidence="8 9" key="1">
    <citation type="journal article" date="2020" name="ISME J.">
        <title>Uncovering the hidden diversity of litter-decomposition mechanisms in mushroom-forming fungi.</title>
        <authorList>
            <person name="Floudas D."/>
            <person name="Bentzer J."/>
            <person name="Ahren D."/>
            <person name="Johansson T."/>
            <person name="Persson P."/>
            <person name="Tunlid A."/>
        </authorList>
    </citation>
    <scope>NUCLEOTIDE SEQUENCE [LARGE SCALE GENOMIC DNA]</scope>
    <source>
        <strain evidence="8 9">CBS 406.79</strain>
    </source>
</reference>
<sequence>MTHTLSRLKRDWPSGHAVIGNNAIRPCYPSLLLAYAIFFQATRCKSNIFFSAPKYRRCWRSRSPDSRSDEAADVQPLSIYLVDAKLAPETVEEIQQLVDQFPDRGLYLCPSAKDADVVVTNIHMRQRLQRHIDWTTAKQKAIVTPKWLRDSVESKQLLPCGDYAALAELYQETVHNCPDNDCTHQHQHHSPTLVGHEHPPAKVKASNISHNHSHACMRFSPLICPNQELVEKLATLRRHRELEGMEMQALSYDRAISVLKAFPHRITLDNITNVFELSHIGGKIFSKIQEFIQDGDVSECKDILSDIRYQSLVSFTTIHGIGPTTARKLYSHGLRTLQDLDKYYGVTARDSRDDLNSQRFYTKMQATLPDLSIKVALALREELRMQIPRSEVEEIHDVVMNELWKIRSGYRRGKPYSNDIDIVISHEDIKSGENQVKGLCTDLVRQLVDKGLVTHITHLSSFREHNTLRTSHWDSLEKALTVIKLPDTAGGDEQHKHVHRRLDLIFAAPEVYWTAVVGWTGSKMFERDLRLWAKQEKWVGSIPSTPVHGLTSSGRGMRFDSSGMQVP</sequence>
<dbReference type="OrthoDB" id="205514at2759"/>
<dbReference type="PANTHER" id="PTHR11276:SF28">
    <property type="entry name" value="DNA POLYMERASE LAMBDA"/>
    <property type="match status" value="1"/>
</dbReference>
<dbReference type="Pfam" id="PF10391">
    <property type="entry name" value="DNA_pol_lambd_f"/>
    <property type="match status" value="1"/>
</dbReference>
<evidence type="ECO:0000313" key="8">
    <source>
        <dbReference type="EMBL" id="KAF5393206.1"/>
    </source>
</evidence>
<feature type="domain" description="BRCT" evidence="7">
    <location>
        <begin position="69"/>
        <end position="165"/>
    </location>
</feature>
<evidence type="ECO:0000256" key="4">
    <source>
        <dbReference type="ARBA" id="ARBA00022705"/>
    </source>
</evidence>
<name>A0A8H5I1C8_9AGAR</name>
<evidence type="ECO:0000256" key="6">
    <source>
        <dbReference type="SAM" id="MobiDB-lite"/>
    </source>
</evidence>
<dbReference type="InterPro" id="IPR022312">
    <property type="entry name" value="DNA_pol_X"/>
</dbReference>
<dbReference type="InterPro" id="IPR029398">
    <property type="entry name" value="PolB_thumb"/>
</dbReference>
<evidence type="ECO:0000256" key="2">
    <source>
        <dbReference type="ARBA" id="ARBA00022679"/>
    </source>
</evidence>
<dbReference type="Gene3D" id="3.30.210.10">
    <property type="entry name" value="DNA polymerase, thumb domain"/>
    <property type="match status" value="1"/>
</dbReference>
<dbReference type="Gene3D" id="1.10.150.110">
    <property type="entry name" value="DNA polymerase beta, N-terminal domain-like"/>
    <property type="match status" value="1"/>
</dbReference>
<evidence type="ECO:0000256" key="3">
    <source>
        <dbReference type="ARBA" id="ARBA00022695"/>
    </source>
</evidence>
<dbReference type="GO" id="GO:0006303">
    <property type="term" value="P:double-strand break repair via nonhomologous end joining"/>
    <property type="evidence" value="ECO:0007669"/>
    <property type="project" value="TreeGrafter"/>
</dbReference>
<accession>A0A8H5I1C8</accession>
<keyword evidence="4" id="KW-0235">DNA replication</keyword>
<dbReference type="InterPro" id="IPR010996">
    <property type="entry name" value="HHH_MUS81"/>
</dbReference>
<dbReference type="InterPro" id="IPR037160">
    <property type="entry name" value="DNA_Pol_thumb_sf"/>
</dbReference>
<dbReference type="Proteomes" id="UP000518752">
    <property type="component" value="Unassembled WGS sequence"/>
</dbReference>